<evidence type="ECO:0000256" key="1">
    <source>
        <dbReference type="ARBA" id="ARBA00023015"/>
    </source>
</evidence>
<reference evidence="6" key="1">
    <citation type="submission" date="2016-10" db="EMBL/GenBank/DDBJ databases">
        <authorList>
            <person name="Varghese N."/>
            <person name="Submissions S."/>
        </authorList>
    </citation>
    <scope>NUCLEOTIDE SEQUENCE [LARGE SCALE GENOMIC DNA]</scope>
    <source>
        <strain evidence="6">CGMCC 1.10369</strain>
    </source>
</reference>
<evidence type="ECO:0000256" key="3">
    <source>
        <dbReference type="ARBA" id="ARBA00023163"/>
    </source>
</evidence>
<dbReference type="OrthoDB" id="43195at2"/>
<dbReference type="InterPro" id="IPR028082">
    <property type="entry name" value="Peripla_BP_I"/>
</dbReference>
<keyword evidence="6" id="KW-1185">Reference proteome</keyword>
<dbReference type="PANTHER" id="PTHR30146:SF149">
    <property type="entry name" value="HTH-TYPE TRANSCRIPTIONAL REGULATOR EBGR"/>
    <property type="match status" value="1"/>
</dbReference>
<dbReference type="SUPFAM" id="SSF53822">
    <property type="entry name" value="Periplasmic binding protein-like I"/>
    <property type="match status" value="1"/>
</dbReference>
<dbReference type="AlphaFoldDB" id="A0A1H0EUW7"/>
<evidence type="ECO:0000313" key="5">
    <source>
        <dbReference type="EMBL" id="SDN86184.1"/>
    </source>
</evidence>
<keyword evidence="3" id="KW-0804">Transcription</keyword>
<dbReference type="CDD" id="cd01392">
    <property type="entry name" value="HTH_LacI"/>
    <property type="match status" value="1"/>
</dbReference>
<dbReference type="STRING" id="745820.SAMN04488053_10479"/>
<dbReference type="SMART" id="SM00354">
    <property type="entry name" value="HTH_LACI"/>
    <property type="match status" value="1"/>
</dbReference>
<dbReference type="Pfam" id="PF13377">
    <property type="entry name" value="Peripla_BP_3"/>
    <property type="match status" value="1"/>
</dbReference>
<keyword evidence="1" id="KW-0805">Transcription regulation</keyword>
<dbReference type="EMBL" id="FNIL01000004">
    <property type="protein sequence ID" value="SDN86184.1"/>
    <property type="molecule type" value="Genomic_DNA"/>
</dbReference>
<keyword evidence="2" id="KW-0238">DNA-binding</keyword>
<dbReference type="Pfam" id="PF00356">
    <property type="entry name" value="LacI"/>
    <property type="match status" value="1"/>
</dbReference>
<evidence type="ECO:0000259" key="4">
    <source>
        <dbReference type="PROSITE" id="PS50932"/>
    </source>
</evidence>
<dbReference type="GO" id="GO:0003700">
    <property type="term" value="F:DNA-binding transcription factor activity"/>
    <property type="evidence" value="ECO:0007669"/>
    <property type="project" value="TreeGrafter"/>
</dbReference>
<sequence>MATIRDIAAKAGYSIATVSRVLNHDYTLSVSDKARKTIFEIAEELDYKTKQQRNTKKMPAQLTVGMICFTTETEESNHTYFLSIRQGIEKACAARGIQLKKIYRQNEKIDFSQIEGLPALIVTGELSAEEIDLLSRYEGYITFVDHAPLDGLHDAVIIDAHSAVRNVLKHLKEHSHKKIAYIGSNLYEEGNISITGEREEIFREYFTSEENSIYIGADTAEKGYELMKAAMQEGAPPSAVFAASDTMAAGVLRALHDQGLRIPEDVSVIGFHDLPVSRFLYPSLTTVKTYPEYMGESAVEMLEERLESNRKLPRKMVIPTELIRRESSGALIGK</sequence>
<dbReference type="Gene3D" id="1.10.260.40">
    <property type="entry name" value="lambda repressor-like DNA-binding domains"/>
    <property type="match status" value="1"/>
</dbReference>
<dbReference type="InterPro" id="IPR046335">
    <property type="entry name" value="LacI/GalR-like_sensor"/>
</dbReference>
<dbReference type="InterPro" id="IPR010982">
    <property type="entry name" value="Lambda_DNA-bd_dom_sf"/>
</dbReference>
<feature type="domain" description="HTH lacI-type" evidence="4">
    <location>
        <begin position="2"/>
        <end position="57"/>
    </location>
</feature>
<organism evidence="5 6">
    <name type="scientific">Alkalicoccus daliensis</name>
    <dbReference type="NCBI Taxonomy" id="745820"/>
    <lineage>
        <taxon>Bacteria</taxon>
        <taxon>Bacillati</taxon>
        <taxon>Bacillota</taxon>
        <taxon>Bacilli</taxon>
        <taxon>Bacillales</taxon>
        <taxon>Bacillaceae</taxon>
        <taxon>Alkalicoccus</taxon>
    </lineage>
</organism>
<gene>
    <name evidence="5" type="ORF">SAMN04488053_10479</name>
</gene>
<protein>
    <submittedName>
        <fullName evidence="5">LacI family transcriptional regulator</fullName>
    </submittedName>
</protein>
<proteinExistence type="predicted"/>
<dbReference type="SUPFAM" id="SSF47413">
    <property type="entry name" value="lambda repressor-like DNA-binding domains"/>
    <property type="match status" value="1"/>
</dbReference>
<dbReference type="CDD" id="cd01544">
    <property type="entry name" value="PBP1_GalR"/>
    <property type="match status" value="1"/>
</dbReference>
<dbReference type="GO" id="GO:0000976">
    <property type="term" value="F:transcription cis-regulatory region binding"/>
    <property type="evidence" value="ECO:0007669"/>
    <property type="project" value="TreeGrafter"/>
</dbReference>
<evidence type="ECO:0000256" key="2">
    <source>
        <dbReference type="ARBA" id="ARBA00023125"/>
    </source>
</evidence>
<evidence type="ECO:0000313" key="6">
    <source>
        <dbReference type="Proteomes" id="UP000198778"/>
    </source>
</evidence>
<dbReference type="PANTHER" id="PTHR30146">
    <property type="entry name" value="LACI-RELATED TRANSCRIPTIONAL REPRESSOR"/>
    <property type="match status" value="1"/>
</dbReference>
<dbReference type="PROSITE" id="PS50932">
    <property type="entry name" value="HTH_LACI_2"/>
    <property type="match status" value="1"/>
</dbReference>
<dbReference type="Proteomes" id="UP000198778">
    <property type="component" value="Unassembled WGS sequence"/>
</dbReference>
<accession>A0A1H0EUW7</accession>
<name>A0A1H0EUW7_9BACI</name>
<dbReference type="Gene3D" id="3.40.50.2300">
    <property type="match status" value="2"/>
</dbReference>
<dbReference type="RefSeq" id="WP_090842519.1">
    <property type="nucleotide sequence ID" value="NZ_FNIL01000004.1"/>
</dbReference>
<dbReference type="InterPro" id="IPR000843">
    <property type="entry name" value="HTH_LacI"/>
</dbReference>